<dbReference type="STRING" id="984262.SGRA_3560"/>
<dbReference type="PROSITE" id="PS50931">
    <property type="entry name" value="HTH_LYSR"/>
    <property type="match status" value="1"/>
</dbReference>
<dbReference type="EMBL" id="CP002831">
    <property type="protein sequence ID" value="AFC26284.1"/>
    <property type="molecule type" value="Genomic_DNA"/>
</dbReference>
<evidence type="ECO:0000313" key="6">
    <source>
        <dbReference type="EMBL" id="AFC26284.1"/>
    </source>
</evidence>
<dbReference type="PANTHER" id="PTHR30346:SF0">
    <property type="entry name" value="HCA OPERON TRANSCRIPTIONAL ACTIVATOR HCAR"/>
    <property type="match status" value="1"/>
</dbReference>
<dbReference type="Pfam" id="PF03466">
    <property type="entry name" value="LysR_substrate"/>
    <property type="match status" value="1"/>
</dbReference>
<dbReference type="eggNOG" id="COG0583">
    <property type="taxonomic scope" value="Bacteria"/>
</dbReference>
<protein>
    <submittedName>
        <fullName evidence="6">LysR family transcriptional regulator</fullName>
    </submittedName>
</protein>
<feature type="domain" description="HTH lysR-type" evidence="5">
    <location>
        <begin position="1"/>
        <end position="58"/>
    </location>
</feature>
<dbReference type="GO" id="GO:0003677">
    <property type="term" value="F:DNA binding"/>
    <property type="evidence" value="ECO:0007669"/>
    <property type="project" value="UniProtKB-KW"/>
</dbReference>
<dbReference type="Gene3D" id="3.40.190.290">
    <property type="match status" value="1"/>
</dbReference>
<evidence type="ECO:0000256" key="2">
    <source>
        <dbReference type="ARBA" id="ARBA00023015"/>
    </source>
</evidence>
<dbReference type="AlphaFoldDB" id="H6L5N4"/>
<evidence type="ECO:0000256" key="4">
    <source>
        <dbReference type="ARBA" id="ARBA00023163"/>
    </source>
</evidence>
<evidence type="ECO:0000256" key="3">
    <source>
        <dbReference type="ARBA" id="ARBA00023125"/>
    </source>
</evidence>
<sequence>MNLQFVKYFVLLAESKSFTLAAKRAHVVQSTFSSGIKKLEEQLNCLLFFRDKRNVFLTTEGQELLPKAKKLLANWEEMQTFKEKTSRQVLKLGLSPDLDFTAILPLIKQFHKRYPSYEVQLVEKSCAMELLETLKKNEIHALFSKTALSLEHVQQELIREDPLGLAVPLNHPFAQLPQVDVRLLDQSNFIERSNCSKRDEILNFFQSHQIKINTVFKAKGDEMARALVSAGLGISLIPVLEKKPKNYHIIPLKAANFKRKIFLQWAKDNLAPPLKYFLEEVQFFQDQLALV</sequence>
<keyword evidence="3" id="KW-0238">DNA-binding</keyword>
<evidence type="ECO:0000256" key="1">
    <source>
        <dbReference type="ARBA" id="ARBA00009437"/>
    </source>
</evidence>
<keyword evidence="4" id="KW-0804">Transcription</keyword>
<keyword evidence="7" id="KW-1185">Reference proteome</keyword>
<comment type="similarity">
    <text evidence="1">Belongs to the LysR transcriptional regulatory family.</text>
</comment>
<proteinExistence type="inferred from homology"/>
<name>H6L5N4_SAPGL</name>
<dbReference type="SUPFAM" id="SSF53850">
    <property type="entry name" value="Periplasmic binding protein-like II"/>
    <property type="match status" value="1"/>
</dbReference>
<dbReference type="SUPFAM" id="SSF46785">
    <property type="entry name" value="Winged helix' DNA-binding domain"/>
    <property type="match status" value="1"/>
</dbReference>
<dbReference type="GO" id="GO:0032993">
    <property type="term" value="C:protein-DNA complex"/>
    <property type="evidence" value="ECO:0007669"/>
    <property type="project" value="TreeGrafter"/>
</dbReference>
<evidence type="ECO:0000259" key="5">
    <source>
        <dbReference type="PROSITE" id="PS50931"/>
    </source>
</evidence>
<dbReference type="InterPro" id="IPR036390">
    <property type="entry name" value="WH_DNA-bd_sf"/>
</dbReference>
<dbReference type="Proteomes" id="UP000007519">
    <property type="component" value="Chromosome"/>
</dbReference>
<dbReference type="GO" id="GO:0003700">
    <property type="term" value="F:DNA-binding transcription factor activity"/>
    <property type="evidence" value="ECO:0007669"/>
    <property type="project" value="InterPro"/>
</dbReference>
<evidence type="ECO:0000313" key="7">
    <source>
        <dbReference type="Proteomes" id="UP000007519"/>
    </source>
</evidence>
<dbReference type="FunFam" id="1.10.10.10:FF:000001">
    <property type="entry name" value="LysR family transcriptional regulator"/>
    <property type="match status" value="1"/>
</dbReference>
<dbReference type="RefSeq" id="WP_015693875.1">
    <property type="nucleotide sequence ID" value="NC_016940.1"/>
</dbReference>
<dbReference type="Gene3D" id="1.10.10.10">
    <property type="entry name" value="Winged helix-like DNA-binding domain superfamily/Winged helix DNA-binding domain"/>
    <property type="match status" value="1"/>
</dbReference>
<accession>H6L5N4</accession>
<dbReference type="KEGG" id="sgn:SGRA_3560"/>
<dbReference type="InterPro" id="IPR000847">
    <property type="entry name" value="LysR_HTH_N"/>
</dbReference>
<dbReference type="CDD" id="cd05466">
    <property type="entry name" value="PBP2_LTTR_substrate"/>
    <property type="match status" value="1"/>
</dbReference>
<organism evidence="6 7">
    <name type="scientific">Saprospira grandis (strain Lewin)</name>
    <dbReference type="NCBI Taxonomy" id="984262"/>
    <lineage>
        <taxon>Bacteria</taxon>
        <taxon>Pseudomonadati</taxon>
        <taxon>Bacteroidota</taxon>
        <taxon>Saprospiria</taxon>
        <taxon>Saprospirales</taxon>
        <taxon>Saprospiraceae</taxon>
        <taxon>Saprospira</taxon>
    </lineage>
</organism>
<dbReference type="InterPro" id="IPR036388">
    <property type="entry name" value="WH-like_DNA-bd_sf"/>
</dbReference>
<keyword evidence="2" id="KW-0805">Transcription regulation</keyword>
<dbReference type="InterPro" id="IPR005119">
    <property type="entry name" value="LysR_subst-bd"/>
</dbReference>
<dbReference type="OrthoDB" id="9803735at2"/>
<gene>
    <name evidence="6" type="ordered locus">SGRA_3560</name>
</gene>
<reference evidence="6 7" key="1">
    <citation type="journal article" date="2012" name="Stand. Genomic Sci.">
        <title>Complete genome sequencing and analysis of Saprospira grandis str. Lewin, a predatory marine bacterium.</title>
        <authorList>
            <person name="Saw J.H."/>
            <person name="Yuryev A."/>
            <person name="Kanbe M."/>
            <person name="Hou S."/>
            <person name="Young A.G."/>
            <person name="Aizawa S."/>
            <person name="Alam M."/>
        </authorList>
    </citation>
    <scope>NUCLEOTIDE SEQUENCE [LARGE SCALE GENOMIC DNA]</scope>
    <source>
        <strain evidence="6 7">Lewin</strain>
    </source>
</reference>
<dbReference type="HOGENOM" id="CLU_039613_6_4_10"/>
<dbReference type="Pfam" id="PF00126">
    <property type="entry name" value="HTH_1"/>
    <property type="match status" value="1"/>
</dbReference>
<dbReference type="PANTHER" id="PTHR30346">
    <property type="entry name" value="TRANSCRIPTIONAL DUAL REGULATOR HCAR-RELATED"/>
    <property type="match status" value="1"/>
</dbReference>